<name>A0A2X1A6H4_9BACI</name>
<sequence>MTEQWSKDNVGKFNEEYDKANPKLPGESDASYITRRANAFKERQAQMRDNFLKDGNTFLAAKADGEGNVSRQSLAAFMGEKAGSHKDSGDVSNLTSAATKGMEHISGVAMFNQAGKPNMQMIATGLASARTEQMKNDYLKNALAGGMSQEQAMNNWRAQEPAVMKDNFDKYSSDSFANQIKDTVVPAPTSTIQAIKQNTGAFINGVGWNGAKNIGNIAKVATTEGLTSLKTQLAEGNIISGIPNAINAAHAGGVEQHIAQHGGDAVKAQHALTTTAGYAGALLLGRTGLEKAQGIMSKVTMASGYGSQIQTQISSASEVLQMAQKISDDNGNQIVAPGAIQQVTTREGSYVQVRTTSGEVRTVSRIGAGSESLKAGERIYQDMTSHDGKTLEVAMVGKSGVSTYQVDSGGGRIPVRHNVQNPMNLLGNVGMPEHAEVQRVVTPVLSQRVDAGTFHTEDLAAGVSSGTYKNVQVVIDKEQQYLTAESNGQTYRVSPITKGDARLSANETISIPVEVKPGGQILNSSGRVVEHKPATISMMDDQTSTDSNGQVFGVTGVKRTHNQQNVTQTITENILNGDGQQATRRVVQTNVNVLQGESGQATDSVIHNVHRTVRVGMDQTTDGANQYQQNHQYYKQGLNFNNLMTSRLREHAQRNVNRRNVLDRVRQNQGVV</sequence>
<accession>A0A2X1A6H4</accession>
<proteinExistence type="predicted"/>
<evidence type="ECO:0000313" key="3">
    <source>
        <dbReference type="Proteomes" id="UP000251431"/>
    </source>
</evidence>
<dbReference type="RefSeq" id="WP_112118850.1">
    <property type="nucleotide sequence ID" value="NZ_UAQE01000006.1"/>
</dbReference>
<protein>
    <submittedName>
        <fullName evidence="2">Membrane protein</fullName>
    </submittedName>
</protein>
<dbReference type="EMBL" id="UAQE01000006">
    <property type="protein sequence ID" value="SPU40593.1"/>
    <property type="molecule type" value="Genomic_DNA"/>
</dbReference>
<evidence type="ECO:0000313" key="2">
    <source>
        <dbReference type="EMBL" id="SPU40593.1"/>
    </source>
</evidence>
<gene>
    <name evidence="2" type="ORF">NCTC7582_05137</name>
</gene>
<organism evidence="2 3">
    <name type="scientific">Lysinibacillus capsici</name>
    <dbReference type="NCBI Taxonomy" id="2115968"/>
    <lineage>
        <taxon>Bacteria</taxon>
        <taxon>Bacillati</taxon>
        <taxon>Bacillota</taxon>
        <taxon>Bacilli</taxon>
        <taxon>Bacillales</taxon>
        <taxon>Bacillaceae</taxon>
        <taxon>Lysinibacillus</taxon>
    </lineage>
</organism>
<feature type="compositionally biased region" description="Basic and acidic residues" evidence="1">
    <location>
        <begin position="1"/>
        <end position="21"/>
    </location>
</feature>
<feature type="region of interest" description="Disordered" evidence="1">
    <location>
        <begin position="1"/>
        <end position="28"/>
    </location>
</feature>
<reference evidence="2 3" key="1">
    <citation type="submission" date="2018-06" db="EMBL/GenBank/DDBJ databases">
        <authorList>
            <consortium name="Pathogen Informatics"/>
            <person name="Doyle S."/>
        </authorList>
    </citation>
    <scope>NUCLEOTIDE SEQUENCE [LARGE SCALE GENOMIC DNA]</scope>
    <source>
        <strain evidence="2 3">NCTC7582</strain>
    </source>
</reference>
<dbReference type="Proteomes" id="UP000251431">
    <property type="component" value="Unassembled WGS sequence"/>
</dbReference>
<evidence type="ECO:0000256" key="1">
    <source>
        <dbReference type="SAM" id="MobiDB-lite"/>
    </source>
</evidence>
<dbReference type="AlphaFoldDB" id="A0A2X1A6H4"/>